<sequence>MERDGFYQVSRVVGISLKKTNVTAVDRVEDTMMPGDQSRGKKKKKAVEETRALSWQEKKELADREEEDLEKEVEQLITWTNMIDVMDDDQLKEYLKNRPDDLKTVKTKAAPSKRLQRTGKPKSSTTNTIMASVWKFHKEDGEEASTPVPKT</sequence>
<accession>A0ABY9DV58</accession>
<keyword evidence="3" id="KW-1185">Reference proteome</keyword>
<proteinExistence type="predicted"/>
<reference evidence="2 3" key="1">
    <citation type="journal article" date="2023" name="Hortic Res">
        <title>The complete reference genome for grapevine (Vitis vinifera L.) genetics and breeding.</title>
        <authorList>
            <person name="Shi X."/>
            <person name="Cao S."/>
            <person name="Wang X."/>
            <person name="Huang S."/>
            <person name="Wang Y."/>
            <person name="Liu Z."/>
            <person name="Liu W."/>
            <person name="Leng X."/>
            <person name="Peng Y."/>
            <person name="Wang N."/>
            <person name="Wang Y."/>
            <person name="Ma Z."/>
            <person name="Xu X."/>
            <person name="Zhang F."/>
            <person name="Xue H."/>
            <person name="Zhong H."/>
            <person name="Wang Y."/>
            <person name="Zhang K."/>
            <person name="Velt A."/>
            <person name="Avia K."/>
            <person name="Holtgrawe D."/>
            <person name="Grimplet J."/>
            <person name="Matus J.T."/>
            <person name="Ware D."/>
            <person name="Wu X."/>
            <person name="Wang H."/>
            <person name="Liu C."/>
            <person name="Fang Y."/>
            <person name="Rustenholz C."/>
            <person name="Cheng Z."/>
            <person name="Xiao H."/>
            <person name="Zhou Y."/>
        </authorList>
    </citation>
    <scope>NUCLEOTIDE SEQUENCE [LARGE SCALE GENOMIC DNA]</scope>
    <source>
        <strain evidence="3">cv. Pinot noir / PN40024</strain>
        <tissue evidence="2">Leaf</tissue>
    </source>
</reference>
<feature type="region of interest" description="Disordered" evidence="1">
    <location>
        <begin position="106"/>
        <end position="128"/>
    </location>
</feature>
<feature type="region of interest" description="Disordered" evidence="1">
    <location>
        <begin position="30"/>
        <end position="49"/>
    </location>
</feature>
<name>A0ABY9DV58_VITVI</name>
<protein>
    <submittedName>
        <fullName evidence="2">Uncharacterized protein</fullName>
    </submittedName>
</protein>
<evidence type="ECO:0000256" key="1">
    <source>
        <dbReference type="SAM" id="MobiDB-lite"/>
    </source>
</evidence>
<dbReference type="Proteomes" id="UP001227230">
    <property type="component" value="Chromosome 18"/>
</dbReference>
<organism evidence="2 3">
    <name type="scientific">Vitis vinifera</name>
    <name type="common">Grape</name>
    <dbReference type="NCBI Taxonomy" id="29760"/>
    <lineage>
        <taxon>Eukaryota</taxon>
        <taxon>Viridiplantae</taxon>
        <taxon>Streptophyta</taxon>
        <taxon>Embryophyta</taxon>
        <taxon>Tracheophyta</taxon>
        <taxon>Spermatophyta</taxon>
        <taxon>Magnoliopsida</taxon>
        <taxon>eudicotyledons</taxon>
        <taxon>Gunneridae</taxon>
        <taxon>Pentapetalae</taxon>
        <taxon>rosids</taxon>
        <taxon>Vitales</taxon>
        <taxon>Vitaceae</taxon>
        <taxon>Viteae</taxon>
        <taxon>Vitis</taxon>
    </lineage>
</organism>
<evidence type="ECO:0000313" key="2">
    <source>
        <dbReference type="EMBL" id="WKA11046.1"/>
    </source>
</evidence>
<gene>
    <name evidence="2" type="ORF">VitviT2T_028581</name>
</gene>
<dbReference type="EMBL" id="CP126665">
    <property type="protein sequence ID" value="WKA11046.1"/>
    <property type="molecule type" value="Genomic_DNA"/>
</dbReference>
<evidence type="ECO:0000313" key="3">
    <source>
        <dbReference type="Proteomes" id="UP001227230"/>
    </source>
</evidence>